<reference evidence="1 2" key="1">
    <citation type="submission" date="2018-12" db="EMBL/GenBank/DDBJ databases">
        <title>Croceicoccus ponticola sp. nov., a lipolytic bacterium isolated from seawater.</title>
        <authorList>
            <person name="Yoon J.-H."/>
        </authorList>
    </citation>
    <scope>NUCLEOTIDE SEQUENCE [LARGE SCALE GENOMIC DNA]</scope>
    <source>
        <strain evidence="1 2">GM-16</strain>
    </source>
</reference>
<gene>
    <name evidence="1" type="ORF">EKN06_10215</name>
</gene>
<keyword evidence="2" id="KW-1185">Reference proteome</keyword>
<dbReference type="OrthoDB" id="9769600at2"/>
<organism evidence="1 2">
    <name type="scientific">Croceicoccus ponticola</name>
    <dbReference type="NCBI Taxonomy" id="2217664"/>
    <lineage>
        <taxon>Bacteria</taxon>
        <taxon>Pseudomonadati</taxon>
        <taxon>Pseudomonadota</taxon>
        <taxon>Alphaproteobacteria</taxon>
        <taxon>Sphingomonadales</taxon>
        <taxon>Erythrobacteraceae</taxon>
        <taxon>Croceicoccus</taxon>
    </lineage>
</organism>
<evidence type="ECO:0008006" key="3">
    <source>
        <dbReference type="Google" id="ProtNLM"/>
    </source>
</evidence>
<dbReference type="AlphaFoldDB" id="A0A437GWB1"/>
<dbReference type="EMBL" id="RXOL01000004">
    <property type="protein sequence ID" value="RVQ66395.1"/>
    <property type="molecule type" value="Genomic_DNA"/>
</dbReference>
<comment type="caution">
    <text evidence="1">The sequence shown here is derived from an EMBL/GenBank/DDBJ whole genome shotgun (WGS) entry which is preliminary data.</text>
</comment>
<evidence type="ECO:0000313" key="2">
    <source>
        <dbReference type="Proteomes" id="UP000283003"/>
    </source>
</evidence>
<dbReference type="RefSeq" id="WP_127612818.1">
    <property type="nucleotide sequence ID" value="NZ_RXOL01000004.1"/>
</dbReference>
<dbReference type="Gene3D" id="3.50.50.60">
    <property type="entry name" value="FAD/NAD(P)-binding domain"/>
    <property type="match status" value="1"/>
</dbReference>
<dbReference type="Proteomes" id="UP000283003">
    <property type="component" value="Unassembled WGS sequence"/>
</dbReference>
<protein>
    <recommendedName>
        <fullName evidence="3">FAD-binding protein</fullName>
    </recommendedName>
</protein>
<proteinExistence type="predicted"/>
<evidence type="ECO:0000313" key="1">
    <source>
        <dbReference type="EMBL" id="RVQ66395.1"/>
    </source>
</evidence>
<dbReference type="Pfam" id="PF13450">
    <property type="entry name" value="NAD_binding_8"/>
    <property type="match status" value="1"/>
</dbReference>
<sequence length="62" mass="6474">MSVEQFKTNYDVVIVGAGFAGMYQLHKARELGFSAVVIDGNAEVGGCGTVRLSADGQAEAHT</sequence>
<name>A0A437GWB1_9SPHN</name>
<accession>A0A437GWB1</accession>
<dbReference type="SUPFAM" id="SSF51905">
    <property type="entry name" value="FAD/NAD(P)-binding domain"/>
    <property type="match status" value="1"/>
</dbReference>
<dbReference type="InterPro" id="IPR036188">
    <property type="entry name" value="FAD/NAD-bd_sf"/>
</dbReference>